<name>A0A6J7WRF3_9CAUD</name>
<protein>
    <submittedName>
        <fullName evidence="2">Phage-like element PBSX protein, XkdF</fullName>
    </submittedName>
</protein>
<evidence type="ECO:0000313" key="2">
    <source>
        <dbReference type="EMBL" id="CAB5220370.1"/>
    </source>
</evidence>
<organism evidence="2">
    <name type="scientific">uncultured Caudovirales phage</name>
    <dbReference type="NCBI Taxonomy" id="2100421"/>
    <lineage>
        <taxon>Viruses</taxon>
        <taxon>Duplodnaviria</taxon>
        <taxon>Heunggongvirae</taxon>
        <taxon>Uroviricota</taxon>
        <taxon>Caudoviricetes</taxon>
        <taxon>Peduoviridae</taxon>
        <taxon>Maltschvirus</taxon>
        <taxon>Maltschvirus maltsch</taxon>
    </lineage>
</organism>
<dbReference type="EMBL" id="LR798285">
    <property type="protein sequence ID" value="CAB5220370.1"/>
    <property type="molecule type" value="Genomic_DNA"/>
</dbReference>
<accession>A0A6J7WRF3</accession>
<sequence>MSFGITFEFEKADSEGRYVRGWASVISVNGKPVEDTQGDVIEMPELRKAAHRFVLEARVAKAMHAGSQVGDVVESVIIDDEFVKAMGASTDKRGWWIGMQINSDSISKRVKSGDLKAFSIGGSGRRKPME</sequence>
<feature type="domain" description="Phage-like element PBSX protein XkdF" evidence="1">
    <location>
        <begin position="31"/>
        <end position="125"/>
    </location>
</feature>
<dbReference type="InterPro" id="IPR027924">
    <property type="entry name" value="XkdF"/>
</dbReference>
<evidence type="ECO:0000259" key="1">
    <source>
        <dbReference type="Pfam" id="PF14550"/>
    </source>
</evidence>
<proteinExistence type="predicted"/>
<gene>
    <name evidence="2" type="ORF">UFOVP233_59</name>
</gene>
<reference evidence="2" key="1">
    <citation type="submission" date="2020-05" db="EMBL/GenBank/DDBJ databases">
        <authorList>
            <person name="Chiriac C."/>
            <person name="Salcher M."/>
            <person name="Ghai R."/>
            <person name="Kavagutti S V."/>
        </authorList>
    </citation>
    <scope>NUCLEOTIDE SEQUENCE</scope>
</reference>
<dbReference type="Pfam" id="PF14550">
    <property type="entry name" value="Peptidase_S78_2"/>
    <property type="match status" value="1"/>
</dbReference>